<evidence type="ECO:0000313" key="7">
    <source>
        <dbReference type="EMBL" id="PQM48302.1"/>
    </source>
</evidence>
<evidence type="ECO:0000256" key="3">
    <source>
        <dbReference type="ARBA" id="ARBA00023163"/>
    </source>
</evidence>
<dbReference type="InterPro" id="IPR009057">
    <property type="entry name" value="Homeodomain-like_sf"/>
</dbReference>
<organism evidence="6 8">
    <name type="scientific">Mycobacterium talmoniae</name>
    <dbReference type="NCBI Taxonomy" id="1858794"/>
    <lineage>
        <taxon>Bacteria</taxon>
        <taxon>Bacillati</taxon>
        <taxon>Actinomycetota</taxon>
        <taxon>Actinomycetes</taxon>
        <taxon>Mycobacteriales</taxon>
        <taxon>Mycobacteriaceae</taxon>
        <taxon>Mycobacterium</taxon>
    </lineage>
</organism>
<evidence type="ECO:0000313" key="6">
    <source>
        <dbReference type="EMBL" id="OHV01445.1"/>
    </source>
</evidence>
<dbReference type="SUPFAM" id="SSF46689">
    <property type="entry name" value="Homeodomain-like"/>
    <property type="match status" value="1"/>
</dbReference>
<reference evidence="6 8" key="1">
    <citation type="submission" date="2016-10" db="EMBL/GenBank/DDBJ databases">
        <title>Genome sequence of Mycobacterium talmonii.</title>
        <authorList>
            <person name="Greninger A.L."/>
            <person name="Elliott B."/>
            <person name="Vasireddy S."/>
            <person name="Vasireddy R."/>
        </authorList>
    </citation>
    <scope>NUCLEOTIDE SEQUENCE [LARGE SCALE GENOMIC DNA]</scope>
    <source>
        <strain evidence="6">MO-5499</strain>
        <strain evidence="8">NE-TNMC-100812</strain>
    </source>
</reference>
<dbReference type="PANTHER" id="PTHR47506">
    <property type="entry name" value="TRANSCRIPTIONAL REGULATORY PROTEIN"/>
    <property type="match status" value="1"/>
</dbReference>
<proteinExistence type="predicted"/>
<evidence type="ECO:0000313" key="8">
    <source>
        <dbReference type="Proteomes" id="UP000179734"/>
    </source>
</evidence>
<dbReference type="EMBL" id="PPEA01000213">
    <property type="protein sequence ID" value="PQM48302.1"/>
    <property type="molecule type" value="Genomic_DNA"/>
</dbReference>
<dbReference type="PROSITE" id="PS50977">
    <property type="entry name" value="HTH_TETR_2"/>
    <property type="match status" value="1"/>
</dbReference>
<keyword evidence="8" id="KW-1185">Reference proteome</keyword>
<dbReference type="InterPro" id="IPR054156">
    <property type="entry name" value="YxaF_TetR_C"/>
</dbReference>
<evidence type="ECO:0000256" key="1">
    <source>
        <dbReference type="ARBA" id="ARBA00023015"/>
    </source>
</evidence>
<evidence type="ECO:0000256" key="4">
    <source>
        <dbReference type="PROSITE-ProRule" id="PRU00335"/>
    </source>
</evidence>
<dbReference type="AlphaFoldDB" id="A0A1S1NGE3"/>
<keyword evidence="3" id="KW-0804">Transcription</keyword>
<reference evidence="7 9" key="2">
    <citation type="journal article" date="2017" name="Int. J. Syst. Evol. Microbiol.">
        <title>Mycobacterium talmoniae sp. nov., a slowly growing mycobacterium isolated from human respiratory samples.</title>
        <authorList>
            <person name="Davidson R.M."/>
            <person name="DeGroote M.A."/>
            <person name="Marola J.L."/>
            <person name="Buss S."/>
            <person name="Jones V."/>
            <person name="McNeil M.R."/>
            <person name="Freifeld A.G."/>
            <person name="Elaine Epperson L."/>
            <person name="Hasan N.A."/>
            <person name="Jackson M."/>
            <person name="Iwen P.C."/>
            <person name="Salfinger M."/>
            <person name="Strong M."/>
        </authorList>
    </citation>
    <scope>NUCLEOTIDE SEQUENCE [LARGE SCALE GENOMIC DNA]</scope>
    <source>
        <strain evidence="7 9">ATCC BAA-2683</strain>
    </source>
</reference>
<keyword evidence="2 4" id="KW-0238">DNA-binding</keyword>
<dbReference type="Pfam" id="PF21993">
    <property type="entry name" value="TetR_C_13_2"/>
    <property type="match status" value="1"/>
</dbReference>
<keyword evidence="1" id="KW-0805">Transcription regulation</keyword>
<sequence>MAARDRLIASAIALLQRNGVAGTGIAELLKHSGIARRSVYLNFPGGKAELIAAAAKSAGQAISEVIRGFATEADPVSAVEAFVALWKDILTGSDFDAGCPIVAAALGRAEAPAAADIAGEQFTDWECLLATRLEAANVPAETAAQLATTTIAAIEGAVIMSLATKSDVPLQRTGALLADLVAQHTRPAAARRQAPGKQATT</sequence>
<dbReference type="Pfam" id="PF00440">
    <property type="entry name" value="TetR_N"/>
    <property type="match status" value="1"/>
</dbReference>
<dbReference type="InterPro" id="IPR001647">
    <property type="entry name" value="HTH_TetR"/>
</dbReference>
<dbReference type="InterPro" id="IPR036271">
    <property type="entry name" value="Tet_transcr_reg_TetR-rel_C_sf"/>
</dbReference>
<reference evidence="7" key="3">
    <citation type="submission" date="2018-01" db="EMBL/GenBank/DDBJ databases">
        <authorList>
            <person name="Gaut B.S."/>
            <person name="Morton B.R."/>
            <person name="Clegg M.T."/>
            <person name="Duvall M.R."/>
        </authorList>
    </citation>
    <scope>NUCLEOTIDE SEQUENCE</scope>
    <source>
        <strain evidence="7">ATCC BAA-2683</strain>
    </source>
</reference>
<dbReference type="RefSeq" id="WP_071027984.1">
    <property type="nucleotide sequence ID" value="NZ_MLQM01000099.1"/>
</dbReference>
<evidence type="ECO:0000313" key="9">
    <source>
        <dbReference type="Proteomes" id="UP000238296"/>
    </source>
</evidence>
<name>A0A1S1NGE3_9MYCO</name>
<accession>A0A1S1NGE3</accession>
<feature type="DNA-binding region" description="H-T-H motif" evidence="4">
    <location>
        <begin position="24"/>
        <end position="43"/>
    </location>
</feature>
<dbReference type="SUPFAM" id="SSF48498">
    <property type="entry name" value="Tetracyclin repressor-like, C-terminal domain"/>
    <property type="match status" value="1"/>
</dbReference>
<comment type="caution">
    <text evidence="6">The sequence shown here is derived from an EMBL/GenBank/DDBJ whole genome shotgun (WGS) entry which is preliminary data.</text>
</comment>
<evidence type="ECO:0000256" key="2">
    <source>
        <dbReference type="ARBA" id="ARBA00023125"/>
    </source>
</evidence>
<dbReference type="PANTHER" id="PTHR47506:SF3">
    <property type="entry name" value="HTH-TYPE TRANSCRIPTIONAL REGULATOR LMRA"/>
    <property type="match status" value="1"/>
</dbReference>
<dbReference type="Proteomes" id="UP000238296">
    <property type="component" value="Unassembled WGS sequence"/>
</dbReference>
<evidence type="ECO:0000259" key="5">
    <source>
        <dbReference type="PROSITE" id="PS50977"/>
    </source>
</evidence>
<feature type="domain" description="HTH tetR-type" evidence="5">
    <location>
        <begin position="1"/>
        <end position="61"/>
    </location>
</feature>
<protein>
    <submittedName>
        <fullName evidence="7">Putative HTH-type transcriptional regulator</fullName>
    </submittedName>
    <submittedName>
        <fullName evidence="6">TetR family transcriptional regulator</fullName>
    </submittedName>
</protein>
<dbReference type="Gene3D" id="1.10.357.10">
    <property type="entry name" value="Tetracycline Repressor, domain 2"/>
    <property type="match status" value="1"/>
</dbReference>
<dbReference type="GO" id="GO:0003677">
    <property type="term" value="F:DNA binding"/>
    <property type="evidence" value="ECO:0007669"/>
    <property type="project" value="UniProtKB-UniRule"/>
</dbReference>
<dbReference type="EMBL" id="MLQM01000099">
    <property type="protein sequence ID" value="OHV01445.1"/>
    <property type="molecule type" value="Genomic_DNA"/>
</dbReference>
<dbReference type="Proteomes" id="UP000179734">
    <property type="component" value="Unassembled WGS sequence"/>
</dbReference>
<gene>
    <name evidence="6" type="ORF">BKN37_17065</name>
    <name evidence="7" type="ORF">C1Y40_01474</name>
</gene>